<dbReference type="AlphaFoldDB" id="A0A847SA42"/>
<feature type="signal peptide" evidence="1">
    <location>
        <begin position="1"/>
        <end position="25"/>
    </location>
</feature>
<name>A0A847SA42_9NEIS</name>
<evidence type="ECO:0008006" key="4">
    <source>
        <dbReference type="Google" id="ProtNLM"/>
    </source>
</evidence>
<keyword evidence="3" id="KW-1185">Reference proteome</keyword>
<feature type="chain" id="PRO_5032779815" description="Lipoprotein" evidence="1">
    <location>
        <begin position="26"/>
        <end position="157"/>
    </location>
</feature>
<sequence>MNMLKTAAVLSSAFILAGCAMTYTAPTGTSQFASERFNATRADLMKATKRALLTDGNQLLNSDEQSGVVSTVMRNFRVRPEQADCGKTMGLDYLKDNRTTTQVAYNVLIDESGKVDVRAVVQGDYRPGDSLQNITLSCISNGVLEKQLMAKIKAELK</sequence>
<dbReference type="RefSeq" id="WP_168875837.1">
    <property type="nucleotide sequence ID" value="NZ_JABAIM010000001.1"/>
</dbReference>
<gene>
    <name evidence="2" type="ORF">HF682_03455</name>
</gene>
<evidence type="ECO:0000313" key="3">
    <source>
        <dbReference type="Proteomes" id="UP000587991"/>
    </source>
</evidence>
<dbReference type="PROSITE" id="PS51257">
    <property type="entry name" value="PROKAR_LIPOPROTEIN"/>
    <property type="match status" value="1"/>
</dbReference>
<dbReference type="EMBL" id="JABAIM010000001">
    <property type="protein sequence ID" value="NLR74209.1"/>
    <property type="molecule type" value="Genomic_DNA"/>
</dbReference>
<comment type="caution">
    <text evidence="2">The sequence shown here is derived from an EMBL/GenBank/DDBJ whole genome shotgun (WGS) entry which is preliminary data.</text>
</comment>
<dbReference type="Proteomes" id="UP000587991">
    <property type="component" value="Unassembled WGS sequence"/>
</dbReference>
<accession>A0A847SA42</accession>
<proteinExistence type="predicted"/>
<evidence type="ECO:0000256" key="1">
    <source>
        <dbReference type="SAM" id="SignalP"/>
    </source>
</evidence>
<reference evidence="2 3" key="1">
    <citation type="submission" date="2020-04" db="EMBL/GenBank/DDBJ databases">
        <title>Draft genome of Leeia sp. IMCC25680.</title>
        <authorList>
            <person name="Song J."/>
            <person name="Cho J.-C."/>
        </authorList>
    </citation>
    <scope>NUCLEOTIDE SEQUENCE [LARGE SCALE GENOMIC DNA]</scope>
    <source>
        <strain evidence="2 3">IMCC25680</strain>
    </source>
</reference>
<keyword evidence="1" id="KW-0732">Signal</keyword>
<protein>
    <recommendedName>
        <fullName evidence="4">Lipoprotein</fullName>
    </recommendedName>
</protein>
<organism evidence="2 3">
    <name type="scientific">Leeia aquatica</name>
    <dbReference type="NCBI Taxonomy" id="2725557"/>
    <lineage>
        <taxon>Bacteria</taxon>
        <taxon>Pseudomonadati</taxon>
        <taxon>Pseudomonadota</taxon>
        <taxon>Betaproteobacteria</taxon>
        <taxon>Neisseriales</taxon>
        <taxon>Leeiaceae</taxon>
        <taxon>Leeia</taxon>
    </lineage>
</organism>
<evidence type="ECO:0000313" key="2">
    <source>
        <dbReference type="EMBL" id="NLR74209.1"/>
    </source>
</evidence>